<feature type="compositionally biased region" description="Low complexity" evidence="1">
    <location>
        <begin position="7"/>
        <end position="16"/>
    </location>
</feature>
<name>A0A4Z2EKW9_9TELE</name>
<feature type="region of interest" description="Disordered" evidence="1">
    <location>
        <begin position="1"/>
        <end position="89"/>
    </location>
</feature>
<dbReference type="EMBL" id="SRLO01005750">
    <property type="protein sequence ID" value="TNN29358.1"/>
    <property type="molecule type" value="Genomic_DNA"/>
</dbReference>
<organism evidence="2 3">
    <name type="scientific">Liparis tanakae</name>
    <name type="common">Tanaka's snailfish</name>
    <dbReference type="NCBI Taxonomy" id="230148"/>
    <lineage>
        <taxon>Eukaryota</taxon>
        <taxon>Metazoa</taxon>
        <taxon>Chordata</taxon>
        <taxon>Craniata</taxon>
        <taxon>Vertebrata</taxon>
        <taxon>Euteleostomi</taxon>
        <taxon>Actinopterygii</taxon>
        <taxon>Neopterygii</taxon>
        <taxon>Teleostei</taxon>
        <taxon>Neoteleostei</taxon>
        <taxon>Acanthomorphata</taxon>
        <taxon>Eupercaria</taxon>
        <taxon>Perciformes</taxon>
        <taxon>Cottioidei</taxon>
        <taxon>Cottales</taxon>
        <taxon>Liparidae</taxon>
        <taxon>Liparis</taxon>
    </lineage>
</organism>
<dbReference type="AlphaFoldDB" id="A0A4Z2EKW9"/>
<sequence>MDYYHRPPGLGPEKGLLSGGGGGLQRPFGGSLVTGRHWSGSSHLEDPGDPGVRQLPGAPLPHLSRPDPGGRASEGQERKGVDGRSEQVPHLRREYLLLSDAGATLARVCMLQSQSASGVRPYPTVTVAVMSPLQPS</sequence>
<evidence type="ECO:0000313" key="2">
    <source>
        <dbReference type="EMBL" id="TNN29358.1"/>
    </source>
</evidence>
<reference evidence="2 3" key="1">
    <citation type="submission" date="2019-03" db="EMBL/GenBank/DDBJ databases">
        <title>First draft genome of Liparis tanakae, snailfish: a comprehensive survey of snailfish specific genes.</title>
        <authorList>
            <person name="Kim W."/>
            <person name="Song I."/>
            <person name="Jeong J.-H."/>
            <person name="Kim D."/>
            <person name="Kim S."/>
            <person name="Ryu S."/>
            <person name="Song J.Y."/>
            <person name="Lee S.K."/>
        </authorList>
    </citation>
    <scope>NUCLEOTIDE SEQUENCE [LARGE SCALE GENOMIC DNA]</scope>
    <source>
        <tissue evidence="2">Muscle</tissue>
    </source>
</reference>
<keyword evidence="3" id="KW-1185">Reference proteome</keyword>
<dbReference type="Proteomes" id="UP000314294">
    <property type="component" value="Unassembled WGS sequence"/>
</dbReference>
<evidence type="ECO:0000256" key="1">
    <source>
        <dbReference type="SAM" id="MobiDB-lite"/>
    </source>
</evidence>
<comment type="caution">
    <text evidence="2">The sequence shown here is derived from an EMBL/GenBank/DDBJ whole genome shotgun (WGS) entry which is preliminary data.</text>
</comment>
<protein>
    <submittedName>
        <fullName evidence="2">Uncharacterized protein</fullName>
    </submittedName>
</protein>
<evidence type="ECO:0000313" key="3">
    <source>
        <dbReference type="Proteomes" id="UP000314294"/>
    </source>
</evidence>
<gene>
    <name evidence="2" type="ORF">EYF80_060494</name>
</gene>
<proteinExistence type="predicted"/>
<feature type="compositionally biased region" description="Basic and acidic residues" evidence="1">
    <location>
        <begin position="74"/>
        <end position="89"/>
    </location>
</feature>
<accession>A0A4Z2EKW9</accession>